<dbReference type="OrthoDB" id="9766983at2"/>
<reference evidence="1" key="1">
    <citation type="submission" date="2017-02" db="EMBL/GenBank/DDBJ databases">
        <title>Genome of Microbulbifer agarilyticus GP101.</title>
        <authorList>
            <person name="Jung J."/>
            <person name="Bae S.S."/>
            <person name="Baek K."/>
        </authorList>
    </citation>
    <scope>NUCLEOTIDE SEQUENCE [LARGE SCALE GENOMIC DNA]</scope>
    <source>
        <strain evidence="1">GP101</strain>
    </source>
</reference>
<keyword evidence="2" id="KW-1185">Reference proteome</keyword>
<dbReference type="SUPFAM" id="SSF51338">
    <property type="entry name" value="Composite domain of metallo-dependent hydrolases"/>
    <property type="match status" value="1"/>
</dbReference>
<name>A0A1Q2M5R4_9GAMM</name>
<dbReference type="eggNOG" id="COG3653">
    <property type="taxonomic scope" value="Bacteria"/>
</dbReference>
<gene>
    <name evidence="1" type="ORF">Mag101_10210</name>
</gene>
<dbReference type="EMBL" id="CP019650">
    <property type="protein sequence ID" value="AQQ67970.1"/>
    <property type="molecule type" value="Genomic_DNA"/>
</dbReference>
<dbReference type="InterPro" id="IPR050378">
    <property type="entry name" value="Metallo-dep_Hydrolases_sf"/>
</dbReference>
<dbReference type="Gene3D" id="3.20.20.140">
    <property type="entry name" value="Metal-dependent hydrolases"/>
    <property type="match status" value="1"/>
</dbReference>
<dbReference type="Proteomes" id="UP000188219">
    <property type="component" value="Chromosome"/>
</dbReference>
<sequence length="592" mass="66324">MYDIIIKNGTYFDGSKAKEKLAHVAIKDGKIAKVSEQPLDESAVGKVIDAAGKWVTPGFLEIHSHYDAEVVAAPALKESVRHGVTSIAIGSCSISMVNSAAEDCSDLFTRVEAVPREAVLPILFEKKQWTDAKGYREFYDQHPLGPNVLSFIGHSDMRVAAMGIDRATSDVKPTEEEMQAMERMLEEALDAGCVGMSMMTTKLDKMDGDRAWSQPLPSTFSTWWEFKRLFKILRRRGAILQGAPDAVKKVNVFGFLWQAHGLFRKPMKVTMLTALDLKSNPFLHLITRASGWLANKVLRGNYRWQTLPAPFTVHLEGLNVNAFEEFETGALLRDMKDESELYKKINEPEFRKEFKKHISEIFTVGLWHRDFSDGWITHCPEESLVGKNFKEIADTYGVEPVDAYFDLATKYKEQLRWKTNYSNARPHIMQKLIKSPSTQIGFGDSGAHIRSLAMYNFPLRMLKYVFDAEKAGSPFMTNAEAVHKLTGDLGSWFGLSAGYIREGDRADVVILNPEGVNDDVDQIHEAPMEGFGMDRLVKRNDDAIEATLVNGKLVYQKEGATVDNFAEDFGSSTGYGRFLVNSEVSGLKLAEA</sequence>
<protein>
    <submittedName>
        <fullName evidence="1">N-acyl-D-glutamate amidohydrolase</fullName>
    </submittedName>
</protein>
<dbReference type="GO" id="GO:0016812">
    <property type="term" value="F:hydrolase activity, acting on carbon-nitrogen (but not peptide) bonds, in cyclic amides"/>
    <property type="evidence" value="ECO:0007669"/>
    <property type="project" value="TreeGrafter"/>
</dbReference>
<dbReference type="STRING" id="260552.Mag101_10210"/>
<proteinExistence type="predicted"/>
<organism evidence="1 2">
    <name type="scientific">Microbulbifer agarilyticus</name>
    <dbReference type="NCBI Taxonomy" id="260552"/>
    <lineage>
        <taxon>Bacteria</taxon>
        <taxon>Pseudomonadati</taxon>
        <taxon>Pseudomonadota</taxon>
        <taxon>Gammaproteobacteria</taxon>
        <taxon>Cellvibrionales</taxon>
        <taxon>Microbulbiferaceae</taxon>
        <taxon>Microbulbifer</taxon>
    </lineage>
</organism>
<dbReference type="PANTHER" id="PTHR11647">
    <property type="entry name" value="HYDRANTOINASE/DIHYDROPYRIMIDINASE FAMILY MEMBER"/>
    <property type="match status" value="1"/>
</dbReference>
<accession>A0A1Q2M5R4</accession>
<dbReference type="GO" id="GO:0005829">
    <property type="term" value="C:cytosol"/>
    <property type="evidence" value="ECO:0007669"/>
    <property type="project" value="TreeGrafter"/>
</dbReference>
<evidence type="ECO:0000313" key="2">
    <source>
        <dbReference type="Proteomes" id="UP000188219"/>
    </source>
</evidence>
<dbReference type="PANTHER" id="PTHR11647:SF1">
    <property type="entry name" value="COLLAPSIN RESPONSE MEDIATOR PROTEIN"/>
    <property type="match status" value="1"/>
</dbReference>
<dbReference type="SUPFAM" id="SSF51556">
    <property type="entry name" value="Metallo-dependent hydrolases"/>
    <property type="match status" value="1"/>
</dbReference>
<evidence type="ECO:0000313" key="1">
    <source>
        <dbReference type="EMBL" id="AQQ67970.1"/>
    </source>
</evidence>
<dbReference type="InterPro" id="IPR032466">
    <property type="entry name" value="Metal_Hydrolase"/>
</dbReference>
<dbReference type="KEGG" id="maga:Mag101_10210"/>
<dbReference type="InterPro" id="IPR011059">
    <property type="entry name" value="Metal-dep_hydrolase_composite"/>
</dbReference>
<dbReference type="AlphaFoldDB" id="A0A1Q2M5R4"/>
<dbReference type="RefSeq" id="WP_077404316.1">
    <property type="nucleotide sequence ID" value="NZ_CP019650.1"/>
</dbReference>